<dbReference type="InterPro" id="IPR021474">
    <property type="entry name" value="DUF3127"/>
</dbReference>
<accession>A0A8E5EBI0</accession>
<evidence type="ECO:0000313" key="2">
    <source>
        <dbReference type="EMBL" id="QQV90432.1"/>
    </source>
</evidence>
<dbReference type="EMBL" id="MT732457">
    <property type="protein sequence ID" value="QQV90432.1"/>
    <property type="molecule type" value="Genomic_DNA"/>
</dbReference>
<sequence length="135" mass="15197">MSELIFEGKITEVRTPRTGTTAKGEWANTEFEVTEAHPQNPEYPQVGLFEFFKNGEHVKFAKDFANMYPLGTDVKVHFNLKKNEYTKANGEIAKFYKTSAWKVGKSESSAPPVPPAQAFEPATDIKANEHDDLPF</sequence>
<gene>
    <name evidence="2" type="ORF">Harreka1_25</name>
</gene>
<evidence type="ECO:0000256" key="1">
    <source>
        <dbReference type="SAM" id="MobiDB-lite"/>
    </source>
</evidence>
<proteinExistence type="predicted"/>
<dbReference type="Pfam" id="PF11325">
    <property type="entry name" value="DUF3127"/>
    <property type="match status" value="1"/>
</dbReference>
<dbReference type="Proteomes" id="UP000693706">
    <property type="component" value="Segment"/>
</dbReference>
<name>A0A8E5EBI0_9CAUD</name>
<feature type="compositionally biased region" description="Basic and acidic residues" evidence="1">
    <location>
        <begin position="126"/>
        <end position="135"/>
    </location>
</feature>
<evidence type="ECO:0000313" key="3">
    <source>
        <dbReference type="Proteomes" id="UP000693706"/>
    </source>
</evidence>
<organism evidence="2 3">
    <name type="scientific">Olleya phage Harreka_1</name>
    <dbReference type="NCBI Taxonomy" id="2745673"/>
    <lineage>
        <taxon>Viruses</taxon>
        <taxon>Duplodnaviria</taxon>
        <taxon>Heunggongvirae</taxon>
        <taxon>Uroviricota</taxon>
        <taxon>Caudoviricetes</taxon>
        <taxon>Aggregaviridae</taxon>
        <taxon>Harrekavirus</taxon>
        <taxon>Harrekavirus harreka</taxon>
    </lineage>
</organism>
<evidence type="ECO:0008006" key="4">
    <source>
        <dbReference type="Google" id="ProtNLM"/>
    </source>
</evidence>
<reference evidence="2" key="1">
    <citation type="submission" date="2020-07" db="EMBL/GenBank/DDBJ databases">
        <title>Highly diverse flavobacterial phages as mortality factor during North Sea spring blooms.</title>
        <authorList>
            <person name="Bartlau N."/>
            <person name="Wichels A."/>
            <person name="Krohne G."/>
            <person name="Adriaenssens E.M."/>
            <person name="Heins A."/>
            <person name="Fuchs B.M."/>
            <person name="Amann R."/>
            <person name="Moraru C."/>
        </authorList>
    </citation>
    <scope>NUCLEOTIDE SEQUENCE</scope>
</reference>
<feature type="region of interest" description="Disordered" evidence="1">
    <location>
        <begin position="103"/>
        <end position="135"/>
    </location>
</feature>
<keyword evidence="3" id="KW-1185">Reference proteome</keyword>
<protein>
    <recommendedName>
        <fullName evidence="4">DUF3127 domain-containing protein</fullName>
    </recommendedName>
</protein>